<dbReference type="PANTHER" id="PTHR39452:SF1">
    <property type="entry name" value="CHEY-P PHOSPHATASE CHEX"/>
    <property type="match status" value="1"/>
</dbReference>
<dbReference type="CDD" id="cd17906">
    <property type="entry name" value="CheX"/>
    <property type="match status" value="1"/>
</dbReference>
<dbReference type="HOGENOM" id="CLU_116290_0_0_6"/>
<evidence type="ECO:0000313" key="4">
    <source>
        <dbReference type="Proteomes" id="UP000000466"/>
    </source>
</evidence>
<keyword evidence="1" id="KW-0145">Chemotaxis</keyword>
<dbReference type="Gene3D" id="3.40.1550.10">
    <property type="entry name" value="CheC-like"/>
    <property type="match status" value="1"/>
</dbReference>
<protein>
    <submittedName>
        <fullName evidence="3">CheC-like protein</fullName>
    </submittedName>
</protein>
<proteinExistence type="predicted"/>
<feature type="domain" description="Chemotaxis phosphatase CheX-like" evidence="2">
    <location>
        <begin position="24"/>
        <end position="119"/>
    </location>
</feature>
<dbReference type="AlphaFoldDB" id="K4KGR5"/>
<accession>K4KGR5</accession>
<dbReference type="SUPFAM" id="SSF103039">
    <property type="entry name" value="CheC-like"/>
    <property type="match status" value="1"/>
</dbReference>
<dbReference type="Pfam" id="PF13690">
    <property type="entry name" value="CheX"/>
    <property type="match status" value="1"/>
</dbReference>
<dbReference type="PANTHER" id="PTHR39452">
    <property type="entry name" value="CHEY-P PHOSPHATASE CHEX"/>
    <property type="match status" value="1"/>
</dbReference>
<dbReference type="eggNOG" id="COG1406">
    <property type="taxonomic scope" value="Bacteria"/>
</dbReference>
<organism evidence="3 4">
    <name type="scientific">Simiduia agarivorans (strain DSM 21679 / JCM 13881 / BCRC 17597 / SA1)</name>
    <dbReference type="NCBI Taxonomy" id="1117647"/>
    <lineage>
        <taxon>Bacteria</taxon>
        <taxon>Pseudomonadati</taxon>
        <taxon>Pseudomonadota</taxon>
        <taxon>Gammaproteobacteria</taxon>
        <taxon>Cellvibrionales</taxon>
        <taxon>Cellvibrionaceae</taxon>
        <taxon>Simiduia</taxon>
    </lineage>
</organism>
<evidence type="ECO:0000313" key="3">
    <source>
        <dbReference type="EMBL" id="AFU97400.1"/>
    </source>
</evidence>
<name>K4KGR5_SIMAS</name>
<dbReference type="InterPro" id="IPR028976">
    <property type="entry name" value="CheC-like_sf"/>
</dbReference>
<gene>
    <name evidence="3" type="ordered locus">M5M_00825</name>
</gene>
<dbReference type="STRING" id="1117647.M5M_00825"/>
<reference evidence="3 4" key="1">
    <citation type="journal article" date="2013" name="Genome Announc.">
        <title>Complete genome sequence of Simiduia agarivorans SA1(T), a marine bacterium able to degrade a variety of polysaccharides.</title>
        <authorList>
            <person name="Lin S.Y."/>
            <person name="Shieh W.Y."/>
            <person name="Chen J.S."/>
            <person name="Tang S.L."/>
        </authorList>
    </citation>
    <scope>NUCLEOTIDE SEQUENCE [LARGE SCALE GENOMIC DNA]</scope>
    <source>
        <strain evidence="4">DSM 21679 / JCM 13881 / BCRC 17597 / SA1</strain>
    </source>
</reference>
<sequence length="133" mass="14022">MAQLDVELGEQGVKQGLSAQGEVSGVIALVCNQQQGSMAISFSGPLIMAIFERMLGEAHTEIDAEICDLAGEITNMVTGAAKPRLVELGFDLALTRPQTFSGNPHDILHNGSGTVLAQRIHSSLGDATLELCF</sequence>
<dbReference type="GO" id="GO:0006935">
    <property type="term" value="P:chemotaxis"/>
    <property type="evidence" value="ECO:0007669"/>
    <property type="project" value="UniProtKB-KW"/>
</dbReference>
<dbReference type="EMBL" id="CP003746">
    <property type="protein sequence ID" value="AFU97400.1"/>
    <property type="molecule type" value="Genomic_DNA"/>
</dbReference>
<dbReference type="KEGG" id="saga:M5M_00825"/>
<dbReference type="InterPro" id="IPR038756">
    <property type="entry name" value="CheX-like"/>
</dbReference>
<evidence type="ECO:0000259" key="2">
    <source>
        <dbReference type="Pfam" id="PF13690"/>
    </source>
</evidence>
<evidence type="ECO:0000256" key="1">
    <source>
        <dbReference type="ARBA" id="ARBA00022500"/>
    </source>
</evidence>
<dbReference type="InterPro" id="IPR028051">
    <property type="entry name" value="CheX-like_dom"/>
</dbReference>
<keyword evidence="4" id="KW-1185">Reference proteome</keyword>
<dbReference type="Proteomes" id="UP000000466">
    <property type="component" value="Chromosome"/>
</dbReference>